<dbReference type="Pfam" id="PF23209">
    <property type="entry name" value="IDM1_C"/>
    <property type="match status" value="1"/>
</dbReference>
<evidence type="ECO:0000313" key="2">
    <source>
        <dbReference type="EMBL" id="KAL0416004.1"/>
    </source>
</evidence>
<dbReference type="PANTHER" id="PTHR47025:SF2">
    <property type="entry name" value="AUTOIMMUNE REGULATOR"/>
    <property type="match status" value="1"/>
</dbReference>
<accession>A0AAW2UFE0</accession>
<evidence type="ECO:0000259" key="1">
    <source>
        <dbReference type="Pfam" id="PF23209"/>
    </source>
</evidence>
<comment type="caution">
    <text evidence="2">The sequence shown here is derived from an EMBL/GenBank/DDBJ whole genome shotgun (WGS) entry which is preliminary data.</text>
</comment>
<dbReference type="GO" id="GO:0042393">
    <property type="term" value="F:histone binding"/>
    <property type="evidence" value="ECO:0007669"/>
    <property type="project" value="TreeGrafter"/>
</dbReference>
<dbReference type="GO" id="GO:0000977">
    <property type="term" value="F:RNA polymerase II transcription regulatory region sequence-specific DNA binding"/>
    <property type="evidence" value="ECO:0007669"/>
    <property type="project" value="TreeGrafter"/>
</dbReference>
<dbReference type="AlphaFoldDB" id="A0AAW2UFE0"/>
<proteinExistence type="predicted"/>
<dbReference type="GO" id="GO:0005634">
    <property type="term" value="C:nucleus"/>
    <property type="evidence" value="ECO:0007669"/>
    <property type="project" value="TreeGrafter"/>
</dbReference>
<protein>
    <recommendedName>
        <fullName evidence="1">Increased DNA methylation 1 C-terminal domain-containing protein</fullName>
    </recommendedName>
</protein>
<organism evidence="2">
    <name type="scientific">Sesamum latifolium</name>
    <dbReference type="NCBI Taxonomy" id="2727402"/>
    <lineage>
        <taxon>Eukaryota</taxon>
        <taxon>Viridiplantae</taxon>
        <taxon>Streptophyta</taxon>
        <taxon>Embryophyta</taxon>
        <taxon>Tracheophyta</taxon>
        <taxon>Spermatophyta</taxon>
        <taxon>Magnoliopsida</taxon>
        <taxon>eudicotyledons</taxon>
        <taxon>Gunneridae</taxon>
        <taxon>Pentapetalae</taxon>
        <taxon>asterids</taxon>
        <taxon>lamiids</taxon>
        <taxon>Lamiales</taxon>
        <taxon>Pedaliaceae</taxon>
        <taxon>Sesamum</taxon>
    </lineage>
</organism>
<dbReference type="InterPro" id="IPR056511">
    <property type="entry name" value="IDM1_C"/>
</dbReference>
<feature type="non-terminal residue" evidence="2">
    <location>
        <position position="1"/>
    </location>
</feature>
<sequence>GYFQSLLYCIEGLLASLNVKDLVLPAADEVESMWRNRFGFEKLDQNRFVNAYILLYVHFRGSLPQQLVFNGFH</sequence>
<dbReference type="GO" id="GO:0003682">
    <property type="term" value="F:chromatin binding"/>
    <property type="evidence" value="ECO:0007669"/>
    <property type="project" value="TreeGrafter"/>
</dbReference>
<reference evidence="2" key="1">
    <citation type="submission" date="2020-06" db="EMBL/GenBank/DDBJ databases">
        <authorList>
            <person name="Li T."/>
            <person name="Hu X."/>
            <person name="Zhang T."/>
            <person name="Song X."/>
            <person name="Zhang H."/>
            <person name="Dai N."/>
            <person name="Sheng W."/>
            <person name="Hou X."/>
            <person name="Wei L."/>
        </authorList>
    </citation>
    <scope>NUCLEOTIDE SEQUENCE</scope>
    <source>
        <strain evidence="2">KEN1</strain>
        <tissue evidence="2">Leaf</tissue>
    </source>
</reference>
<reference evidence="2" key="2">
    <citation type="journal article" date="2024" name="Plant">
        <title>Genomic evolution and insights into agronomic trait innovations of Sesamum species.</title>
        <authorList>
            <person name="Miao H."/>
            <person name="Wang L."/>
            <person name="Qu L."/>
            <person name="Liu H."/>
            <person name="Sun Y."/>
            <person name="Le M."/>
            <person name="Wang Q."/>
            <person name="Wei S."/>
            <person name="Zheng Y."/>
            <person name="Lin W."/>
            <person name="Duan Y."/>
            <person name="Cao H."/>
            <person name="Xiong S."/>
            <person name="Wang X."/>
            <person name="Wei L."/>
            <person name="Li C."/>
            <person name="Ma Q."/>
            <person name="Ju M."/>
            <person name="Zhao R."/>
            <person name="Li G."/>
            <person name="Mu C."/>
            <person name="Tian Q."/>
            <person name="Mei H."/>
            <person name="Zhang T."/>
            <person name="Gao T."/>
            <person name="Zhang H."/>
        </authorList>
    </citation>
    <scope>NUCLEOTIDE SEQUENCE</scope>
    <source>
        <strain evidence="2">KEN1</strain>
    </source>
</reference>
<dbReference type="PANTHER" id="PTHR47025">
    <property type="entry name" value="AUTOIMMUNE REGULATOR"/>
    <property type="match status" value="1"/>
</dbReference>
<name>A0AAW2UFE0_9LAMI</name>
<dbReference type="GO" id="GO:0045944">
    <property type="term" value="P:positive regulation of transcription by RNA polymerase II"/>
    <property type="evidence" value="ECO:0007669"/>
    <property type="project" value="TreeGrafter"/>
</dbReference>
<gene>
    <name evidence="2" type="ORF">Slati_3432300</name>
</gene>
<feature type="domain" description="Increased DNA methylation 1 C-terminal" evidence="1">
    <location>
        <begin position="1"/>
        <end position="61"/>
    </location>
</feature>
<dbReference type="EMBL" id="JACGWN010000012">
    <property type="protein sequence ID" value="KAL0416004.1"/>
    <property type="molecule type" value="Genomic_DNA"/>
</dbReference>